<keyword evidence="1" id="KW-0812">Transmembrane</keyword>
<dbReference type="Proteomes" id="UP001519363">
    <property type="component" value="Unassembled WGS sequence"/>
</dbReference>
<accession>A0ABS5ACH1</accession>
<protein>
    <submittedName>
        <fullName evidence="2">Uncharacterized protein</fullName>
    </submittedName>
</protein>
<feature type="transmembrane region" description="Helical" evidence="1">
    <location>
        <begin position="161"/>
        <end position="177"/>
    </location>
</feature>
<proteinExistence type="predicted"/>
<feature type="transmembrane region" description="Helical" evidence="1">
    <location>
        <begin position="15"/>
        <end position="35"/>
    </location>
</feature>
<feature type="transmembrane region" description="Helical" evidence="1">
    <location>
        <begin position="138"/>
        <end position="155"/>
    </location>
</feature>
<evidence type="ECO:0000313" key="2">
    <source>
        <dbReference type="EMBL" id="MBP2473997.1"/>
    </source>
</evidence>
<reference evidence="2 3" key="1">
    <citation type="submission" date="2021-03" db="EMBL/GenBank/DDBJ databases">
        <title>Sequencing the genomes of 1000 actinobacteria strains.</title>
        <authorList>
            <person name="Klenk H.-P."/>
        </authorList>
    </citation>
    <scope>NUCLEOTIDE SEQUENCE [LARGE SCALE GENOMIC DNA]</scope>
    <source>
        <strain evidence="2 3">DSM 44580</strain>
    </source>
</reference>
<keyword evidence="1" id="KW-1133">Transmembrane helix</keyword>
<dbReference type="RefSeq" id="WP_086789833.1">
    <property type="nucleotide sequence ID" value="NZ_JAGIOO010000001.1"/>
</dbReference>
<feature type="transmembrane region" description="Helical" evidence="1">
    <location>
        <begin position="41"/>
        <end position="61"/>
    </location>
</feature>
<keyword evidence="1" id="KW-0472">Membrane</keyword>
<keyword evidence="3" id="KW-1185">Reference proteome</keyword>
<organism evidence="2 3">
    <name type="scientific">Crossiella equi</name>
    <dbReference type="NCBI Taxonomy" id="130796"/>
    <lineage>
        <taxon>Bacteria</taxon>
        <taxon>Bacillati</taxon>
        <taxon>Actinomycetota</taxon>
        <taxon>Actinomycetes</taxon>
        <taxon>Pseudonocardiales</taxon>
        <taxon>Pseudonocardiaceae</taxon>
        <taxon>Crossiella</taxon>
    </lineage>
</organism>
<feature type="transmembrane region" description="Helical" evidence="1">
    <location>
        <begin position="115"/>
        <end position="133"/>
    </location>
</feature>
<sequence length="187" mass="19210">MIWLHEVRRCLPSPALLPLAITAGAFGYALVAAQAAQPGVAVLPVGAVVPVAAGLAASALVSGERLRELHRTVATEFRHTMRRRFLILAVLVSACACLLSAGLAAAGLVLPPQGVLTASLLMLAVGAVAATWFSGAPSASVAVLVCWVLVVVAVRPWSGDWGASALTVLAAAGLFLVNDRTMARETR</sequence>
<dbReference type="EMBL" id="JAGIOO010000001">
    <property type="protein sequence ID" value="MBP2473997.1"/>
    <property type="molecule type" value="Genomic_DNA"/>
</dbReference>
<gene>
    <name evidence="2" type="ORF">JOF53_002869</name>
</gene>
<comment type="caution">
    <text evidence="2">The sequence shown here is derived from an EMBL/GenBank/DDBJ whole genome shotgun (WGS) entry which is preliminary data.</text>
</comment>
<evidence type="ECO:0000256" key="1">
    <source>
        <dbReference type="SAM" id="Phobius"/>
    </source>
</evidence>
<feature type="transmembrane region" description="Helical" evidence="1">
    <location>
        <begin position="85"/>
        <end position="109"/>
    </location>
</feature>
<name>A0ABS5ACH1_9PSEU</name>
<evidence type="ECO:0000313" key="3">
    <source>
        <dbReference type="Proteomes" id="UP001519363"/>
    </source>
</evidence>